<reference evidence="2" key="1">
    <citation type="submission" date="2017-01" db="EMBL/GenBank/DDBJ databases">
        <authorList>
            <person name="Varghese N."/>
            <person name="Submissions S."/>
        </authorList>
    </citation>
    <scope>NUCLEOTIDE SEQUENCE [LARGE SCALE GENOMIC DNA]</scope>
    <source>
        <strain evidence="2">type strain: HArc-</strain>
    </source>
</reference>
<gene>
    <name evidence="1" type="ORF">SAMN05421752_12417</name>
</gene>
<organism evidence="1 2">
    <name type="scientific">Natronorubrum thiooxidans</name>
    <dbReference type="NCBI Taxonomy" id="308853"/>
    <lineage>
        <taxon>Archaea</taxon>
        <taxon>Methanobacteriati</taxon>
        <taxon>Methanobacteriota</taxon>
        <taxon>Stenosarchaea group</taxon>
        <taxon>Halobacteria</taxon>
        <taxon>Halobacteriales</taxon>
        <taxon>Natrialbaceae</taxon>
        <taxon>Natronorubrum</taxon>
    </lineage>
</organism>
<accession>A0A1N7H4G8</accession>
<dbReference type="RefSeq" id="WP_076610797.1">
    <property type="nucleotide sequence ID" value="NZ_FTNR01000024.1"/>
</dbReference>
<sequence>MRINTIELDGNTLSSHKEVEIGSKQFTTPAKALQVGKLRSTENVSSLTRGIAEIYTKANAAALENSRSGWTGLAKKLERQAKNAQDGELVIPFLEYDDTSDLEPKNAAEIAKLQTNYGDFITVPLMIPLVNAADDGDDRSSSHVSTIIQNTQTFLNAVDELGIGKPVMGVIPPISEDCTQALTELYAESGLRAYCVDFNRRSPMAQAQINHVVNPLMQTLTGYDLGEESIVYAVNARNSRQAAGNRRTADAMYAYTLGFDIVGDNHIPPNWPEEVFKKIAEQSEDGKVELRLFDANTVSIVEVPVDDLASFLPDTAEISVNRVQKRIASNPDEQYRFEKLINSELISLYLESEGGVDPSEIFIELSSTEYAQETDLKRVHNLISEVRDT</sequence>
<evidence type="ECO:0000313" key="2">
    <source>
        <dbReference type="Proteomes" id="UP000185936"/>
    </source>
</evidence>
<dbReference type="EMBL" id="FTNR01000024">
    <property type="protein sequence ID" value="SIS19719.1"/>
    <property type="molecule type" value="Genomic_DNA"/>
</dbReference>
<name>A0A1N7H4G8_9EURY</name>
<proteinExistence type="predicted"/>
<protein>
    <submittedName>
        <fullName evidence="1">Uncharacterized protein</fullName>
    </submittedName>
</protein>
<evidence type="ECO:0000313" key="1">
    <source>
        <dbReference type="EMBL" id="SIS19719.1"/>
    </source>
</evidence>
<dbReference type="Proteomes" id="UP000185936">
    <property type="component" value="Unassembled WGS sequence"/>
</dbReference>
<dbReference type="AlphaFoldDB" id="A0A1N7H4G8"/>
<keyword evidence="2" id="KW-1185">Reference proteome</keyword>
<dbReference type="OrthoDB" id="275578at2157"/>